<sequence>MQSHQRARENAVPGSATLFALRAIGILFIARWLYSMSEAGFAEILDDIGSSPVAILHLLYLFLLVALPGARPGAAHPFQPLPRWLRQLLRALSLLGGAFAVLSIAFYALHAGFGELAVAVRDSNGWLVVAPLLYFLAAWLCRRRAVWRTRATAGRFAIGCFGVEIDPDSRNATVWDQNRKIGQYAASELAVRQERALAVTRIDLIWSSLAAAGHNRQRVFRVRTLGNAERASARALDTALRRI</sequence>
<keyword evidence="1" id="KW-0472">Membrane</keyword>
<keyword evidence="1" id="KW-1133">Transmembrane helix</keyword>
<dbReference type="EMBL" id="JAPMXC010000005">
    <property type="protein sequence ID" value="MCY0388522.1"/>
    <property type="molecule type" value="Genomic_DNA"/>
</dbReference>
<proteinExistence type="predicted"/>
<evidence type="ECO:0000256" key="1">
    <source>
        <dbReference type="SAM" id="Phobius"/>
    </source>
</evidence>
<feature type="transmembrane region" description="Helical" evidence="1">
    <location>
        <begin position="91"/>
        <end position="113"/>
    </location>
</feature>
<dbReference type="Proteomes" id="UP001082899">
    <property type="component" value="Unassembled WGS sequence"/>
</dbReference>
<name>A0ABT3ZQ35_9BURK</name>
<evidence type="ECO:0000313" key="2">
    <source>
        <dbReference type="EMBL" id="MCY0388522.1"/>
    </source>
</evidence>
<feature type="transmembrane region" description="Helical" evidence="1">
    <location>
        <begin position="54"/>
        <end position="70"/>
    </location>
</feature>
<feature type="transmembrane region" description="Helical" evidence="1">
    <location>
        <begin position="125"/>
        <end position="141"/>
    </location>
</feature>
<evidence type="ECO:0008006" key="4">
    <source>
        <dbReference type="Google" id="ProtNLM"/>
    </source>
</evidence>
<keyword evidence="1" id="KW-0812">Transmembrane</keyword>
<protein>
    <recommendedName>
        <fullName evidence="4">DUF2306 domain-containing protein</fullName>
    </recommendedName>
</protein>
<dbReference type="RefSeq" id="WP_267848415.1">
    <property type="nucleotide sequence ID" value="NZ_JAPMXC010000005.1"/>
</dbReference>
<keyword evidence="3" id="KW-1185">Reference proteome</keyword>
<reference evidence="2" key="1">
    <citation type="submission" date="2022-11" db="EMBL/GenBank/DDBJ databases">
        <title>Robbsia betulipollinis sp. nov., isolated from pollen of birch (Betula pendula).</title>
        <authorList>
            <person name="Shi H."/>
            <person name="Ambika Manirajan B."/>
            <person name="Ratering S."/>
            <person name="Geissler-Plaum R."/>
            <person name="Schnell S."/>
        </authorList>
    </citation>
    <scope>NUCLEOTIDE SEQUENCE</scope>
    <source>
        <strain evidence="2">Bb-Pol-6</strain>
    </source>
</reference>
<feature type="transmembrane region" description="Helical" evidence="1">
    <location>
        <begin position="12"/>
        <end position="34"/>
    </location>
</feature>
<organism evidence="2 3">
    <name type="scientific">Robbsia betulipollinis</name>
    <dbReference type="NCBI Taxonomy" id="2981849"/>
    <lineage>
        <taxon>Bacteria</taxon>
        <taxon>Pseudomonadati</taxon>
        <taxon>Pseudomonadota</taxon>
        <taxon>Betaproteobacteria</taxon>
        <taxon>Burkholderiales</taxon>
        <taxon>Burkholderiaceae</taxon>
        <taxon>Robbsia</taxon>
    </lineage>
</organism>
<accession>A0ABT3ZQ35</accession>
<gene>
    <name evidence="2" type="ORF">OVY01_15130</name>
</gene>
<evidence type="ECO:0000313" key="3">
    <source>
        <dbReference type="Proteomes" id="UP001082899"/>
    </source>
</evidence>
<comment type="caution">
    <text evidence="2">The sequence shown here is derived from an EMBL/GenBank/DDBJ whole genome shotgun (WGS) entry which is preliminary data.</text>
</comment>